<evidence type="ECO:0000313" key="4">
    <source>
        <dbReference type="Proteomes" id="UP001529369"/>
    </source>
</evidence>
<dbReference type="Gene3D" id="3.40.190.10">
    <property type="entry name" value="Periplasmic binding protein-like II"/>
    <property type="match status" value="1"/>
</dbReference>
<keyword evidence="2" id="KW-0732">Signal</keyword>
<dbReference type="RefSeq" id="WP_290317637.1">
    <property type="nucleotide sequence ID" value="NZ_JAUFPN010000153.1"/>
</dbReference>
<feature type="chain" id="PRO_5046902832" evidence="2">
    <location>
        <begin position="20"/>
        <end position="321"/>
    </location>
</feature>
<accession>A0ABT8A7Y8</accession>
<gene>
    <name evidence="3" type="ORF">QWZ14_15495</name>
</gene>
<dbReference type="Proteomes" id="UP001529369">
    <property type="component" value="Unassembled WGS sequence"/>
</dbReference>
<keyword evidence="4" id="KW-1185">Reference proteome</keyword>
<protein>
    <submittedName>
        <fullName evidence="3">Tripartite tricarboxylate transporter substrate binding protein</fullName>
    </submittedName>
</protein>
<dbReference type="PIRSF" id="PIRSF017082">
    <property type="entry name" value="YflP"/>
    <property type="match status" value="1"/>
</dbReference>
<evidence type="ECO:0000313" key="3">
    <source>
        <dbReference type="EMBL" id="MDN3565773.1"/>
    </source>
</evidence>
<name>A0ABT8A7Y8_9PROT</name>
<dbReference type="CDD" id="cd13578">
    <property type="entry name" value="PBP2_Bug27"/>
    <property type="match status" value="1"/>
</dbReference>
<dbReference type="PANTHER" id="PTHR42928">
    <property type="entry name" value="TRICARBOXYLATE-BINDING PROTEIN"/>
    <property type="match status" value="1"/>
</dbReference>
<dbReference type="PANTHER" id="PTHR42928:SF5">
    <property type="entry name" value="BLR1237 PROTEIN"/>
    <property type="match status" value="1"/>
</dbReference>
<comment type="caution">
    <text evidence="3">The sequence shown here is derived from an EMBL/GenBank/DDBJ whole genome shotgun (WGS) entry which is preliminary data.</text>
</comment>
<dbReference type="InterPro" id="IPR042100">
    <property type="entry name" value="Bug_dom1"/>
</dbReference>
<dbReference type="Gene3D" id="3.40.190.150">
    <property type="entry name" value="Bordetella uptake gene, domain 1"/>
    <property type="match status" value="1"/>
</dbReference>
<evidence type="ECO:0000256" key="2">
    <source>
        <dbReference type="SAM" id="SignalP"/>
    </source>
</evidence>
<dbReference type="EMBL" id="JAUFPN010000153">
    <property type="protein sequence ID" value="MDN3565773.1"/>
    <property type="molecule type" value="Genomic_DNA"/>
</dbReference>
<proteinExistence type="inferred from homology"/>
<feature type="signal peptide" evidence="2">
    <location>
        <begin position="1"/>
        <end position="19"/>
    </location>
</feature>
<reference evidence="4" key="1">
    <citation type="journal article" date="2019" name="Int. J. Syst. Evol. Microbiol.">
        <title>The Global Catalogue of Microorganisms (GCM) 10K type strain sequencing project: providing services to taxonomists for standard genome sequencing and annotation.</title>
        <authorList>
            <consortium name="The Broad Institute Genomics Platform"/>
            <consortium name="The Broad Institute Genome Sequencing Center for Infectious Disease"/>
            <person name="Wu L."/>
            <person name="Ma J."/>
        </authorList>
    </citation>
    <scope>NUCLEOTIDE SEQUENCE [LARGE SCALE GENOMIC DNA]</scope>
    <source>
        <strain evidence="4">CECT 7131</strain>
    </source>
</reference>
<sequence>MYRRSLLPALLALPFATRAQTPPWSPDRPVRLLVGFAAGGSTDTTARIIAQAITPALGQSVLVENRTGAGGNIASEAAARAQPDGYTLVMGSMGTHAVNQALFSNLPFHVARDFAPVSLVVLSPVLLVVHPAVPARSVAELIALAKSRPGGLNCGTGGSGTSQHFAAVLFEQQAGVRFTQVAFRGGAPAMSELVAGRIDLIFSPVVEALQQVRAGQVRALGLSRPERSPQMPDTPTIGQELPGYAFGSWLGVFAPAGTPAPVIARLSTEIATAVAQPDTREKLIQLGYEPVGSTAEEFATFQAAELPRVAELVRASGALPN</sequence>
<dbReference type="InterPro" id="IPR005064">
    <property type="entry name" value="BUG"/>
</dbReference>
<dbReference type="Pfam" id="PF03401">
    <property type="entry name" value="TctC"/>
    <property type="match status" value="1"/>
</dbReference>
<comment type="similarity">
    <text evidence="1">Belongs to the UPF0065 (bug) family.</text>
</comment>
<dbReference type="SUPFAM" id="SSF53850">
    <property type="entry name" value="Periplasmic binding protein-like II"/>
    <property type="match status" value="1"/>
</dbReference>
<evidence type="ECO:0000256" key="1">
    <source>
        <dbReference type="ARBA" id="ARBA00006987"/>
    </source>
</evidence>
<organism evidence="3 4">
    <name type="scientific">Paeniroseomonas aquatica</name>
    <dbReference type="NCBI Taxonomy" id="373043"/>
    <lineage>
        <taxon>Bacteria</taxon>
        <taxon>Pseudomonadati</taxon>
        <taxon>Pseudomonadota</taxon>
        <taxon>Alphaproteobacteria</taxon>
        <taxon>Acetobacterales</taxon>
        <taxon>Acetobacteraceae</taxon>
        <taxon>Paeniroseomonas</taxon>
    </lineage>
</organism>